<evidence type="ECO:0000256" key="5">
    <source>
        <dbReference type="ARBA" id="ARBA00022537"/>
    </source>
</evidence>
<evidence type="ECO:0000256" key="3">
    <source>
        <dbReference type="ARBA" id="ARBA00022483"/>
    </source>
</evidence>
<keyword evidence="18" id="KW-1185">Reference proteome</keyword>
<evidence type="ECO:0000256" key="16">
    <source>
        <dbReference type="PROSITE-ProRule" id="PRU00023"/>
    </source>
</evidence>
<evidence type="ECO:0000256" key="4">
    <source>
        <dbReference type="ARBA" id="ARBA00022525"/>
    </source>
</evidence>
<evidence type="ECO:0000256" key="14">
    <source>
        <dbReference type="ARBA" id="ARBA00049715"/>
    </source>
</evidence>
<evidence type="ECO:0000256" key="10">
    <source>
        <dbReference type="ARBA" id="ARBA00023043"/>
    </source>
</evidence>
<keyword evidence="9" id="KW-0638">Presynaptic neurotoxin</keyword>
<evidence type="ECO:0000256" key="15">
    <source>
        <dbReference type="ARBA" id="ARBA00049811"/>
    </source>
</evidence>
<comment type="caution">
    <text evidence="17">The sequence shown here is derived from an EMBL/GenBank/DDBJ whole genome shotgun (WGS) entry which is preliminary data.</text>
</comment>
<comment type="subcellular location">
    <subcellularLocation>
        <location evidence="2">Secreted</location>
    </subcellularLocation>
    <subcellularLocation>
        <location evidence="1">Target cell membrane</location>
    </subcellularLocation>
</comment>
<keyword evidence="10 16" id="KW-0040">ANK repeat</keyword>
<dbReference type="SUPFAM" id="SSF48403">
    <property type="entry name" value="Ankyrin repeat"/>
    <property type="match status" value="1"/>
</dbReference>
<dbReference type="SMART" id="SM00248">
    <property type="entry name" value="ANK"/>
    <property type="match status" value="3"/>
</dbReference>
<organism evidence="17 18">
    <name type="scientific">Trichonephila clavata</name>
    <name type="common">Joro spider</name>
    <name type="synonym">Nephila clavata</name>
    <dbReference type="NCBI Taxonomy" id="2740835"/>
    <lineage>
        <taxon>Eukaryota</taxon>
        <taxon>Metazoa</taxon>
        <taxon>Ecdysozoa</taxon>
        <taxon>Arthropoda</taxon>
        <taxon>Chelicerata</taxon>
        <taxon>Arachnida</taxon>
        <taxon>Araneae</taxon>
        <taxon>Araneomorphae</taxon>
        <taxon>Entelegynae</taxon>
        <taxon>Araneoidea</taxon>
        <taxon>Nephilidae</taxon>
        <taxon>Trichonephila</taxon>
    </lineage>
</organism>
<proteinExistence type="inferred from homology"/>
<evidence type="ECO:0000313" key="18">
    <source>
        <dbReference type="Proteomes" id="UP000887116"/>
    </source>
</evidence>
<accession>A0A8X6LKX7</accession>
<dbReference type="PROSITE" id="PS50088">
    <property type="entry name" value="ANK_REPEAT"/>
    <property type="match status" value="1"/>
</dbReference>
<evidence type="ECO:0000256" key="8">
    <source>
        <dbReference type="ARBA" id="ARBA00022737"/>
    </source>
</evidence>
<dbReference type="GO" id="GO:0044218">
    <property type="term" value="C:other organism cell membrane"/>
    <property type="evidence" value="ECO:0007669"/>
    <property type="project" value="UniProtKB-KW"/>
</dbReference>
<comment type="subunit">
    <text evidence="14">Homotetramer in membranes.</text>
</comment>
<dbReference type="GO" id="GO:0090729">
    <property type="term" value="F:toxin activity"/>
    <property type="evidence" value="ECO:0007669"/>
    <property type="project" value="UniProtKB-KW"/>
</dbReference>
<dbReference type="Gene3D" id="1.25.40.20">
    <property type="entry name" value="Ankyrin repeat-containing domain"/>
    <property type="match status" value="1"/>
</dbReference>
<keyword evidence="5" id="KW-1052">Target cell membrane</keyword>
<dbReference type="PROSITE" id="PS50297">
    <property type="entry name" value="ANK_REP_REGION"/>
    <property type="match status" value="1"/>
</dbReference>
<dbReference type="AlphaFoldDB" id="A0A8X6LKX7"/>
<evidence type="ECO:0000256" key="12">
    <source>
        <dbReference type="ARBA" id="ARBA00023298"/>
    </source>
</evidence>
<evidence type="ECO:0000256" key="9">
    <source>
        <dbReference type="ARBA" id="ARBA00023028"/>
    </source>
</evidence>
<dbReference type="Proteomes" id="UP000887116">
    <property type="component" value="Unassembled WGS sequence"/>
</dbReference>
<dbReference type="GO" id="GO:0044231">
    <property type="term" value="C:host cell presynaptic membrane"/>
    <property type="evidence" value="ECO:0007669"/>
    <property type="project" value="UniProtKB-KW"/>
</dbReference>
<evidence type="ECO:0000256" key="11">
    <source>
        <dbReference type="ARBA" id="ARBA00023136"/>
    </source>
</evidence>
<dbReference type="Pfam" id="PF13637">
    <property type="entry name" value="Ank_4"/>
    <property type="match status" value="1"/>
</dbReference>
<evidence type="ECO:0000256" key="2">
    <source>
        <dbReference type="ARBA" id="ARBA00004613"/>
    </source>
</evidence>
<evidence type="ECO:0000256" key="7">
    <source>
        <dbReference type="ARBA" id="ARBA00022699"/>
    </source>
</evidence>
<feature type="repeat" description="ANK" evidence="16">
    <location>
        <begin position="58"/>
        <end position="90"/>
    </location>
</feature>
<dbReference type="PANTHER" id="PTHR24198">
    <property type="entry name" value="ANKYRIN REPEAT AND PROTEIN KINASE DOMAIN-CONTAINING PROTEIN"/>
    <property type="match status" value="1"/>
</dbReference>
<dbReference type="EMBL" id="BMAO01017137">
    <property type="protein sequence ID" value="GFR13615.1"/>
    <property type="molecule type" value="Genomic_DNA"/>
</dbReference>
<evidence type="ECO:0000256" key="6">
    <source>
        <dbReference type="ARBA" id="ARBA00022656"/>
    </source>
</evidence>
<keyword evidence="3" id="KW-0268">Exocytosis</keyword>
<keyword evidence="7" id="KW-0528">Neurotoxin</keyword>
<reference evidence="17" key="1">
    <citation type="submission" date="2020-07" db="EMBL/GenBank/DDBJ databases">
        <title>Multicomponent nature underlies the extraordinary mechanical properties of spider dragline silk.</title>
        <authorList>
            <person name="Kono N."/>
            <person name="Nakamura H."/>
            <person name="Mori M."/>
            <person name="Yoshida Y."/>
            <person name="Ohtoshi R."/>
            <person name="Malay A.D."/>
            <person name="Moran D.A.P."/>
            <person name="Tomita M."/>
            <person name="Numata K."/>
            <person name="Arakawa K."/>
        </authorList>
    </citation>
    <scope>NUCLEOTIDE SEQUENCE</scope>
</reference>
<dbReference type="InterPro" id="IPR002110">
    <property type="entry name" value="Ankyrin_rpt"/>
</dbReference>
<keyword evidence="4" id="KW-0964">Secreted</keyword>
<name>A0A8X6LKX7_TRICU</name>
<dbReference type="PANTHER" id="PTHR24198:SF165">
    <property type="entry name" value="ANKYRIN REPEAT-CONTAINING PROTEIN-RELATED"/>
    <property type="match status" value="1"/>
</dbReference>
<comment type="similarity">
    <text evidence="13">Belongs to the cationic peptide 01 (latrotoxin) family. 03 (alpha-latrotoxin) subfamily.</text>
</comment>
<evidence type="ECO:0000256" key="13">
    <source>
        <dbReference type="ARBA" id="ARBA00049657"/>
    </source>
</evidence>
<sequence>MSPDEGCDRTVDLLLKAGADPSIKNDRGQTPLHYAVTGYDSIVSLIEAGVHPDIQDIEGRAALHYAAGISCGEAIELLVEKGAKRDILDKQGKTPLQVAIDDDSYDDDVAEYLCTNNQKRLKEELYNVVYKHKDSSDYIVKLTKGLKEFLHKYKDGSDIVLTFSTSLGELEVNLYPDKQDKDKIIVEVSNKKEILEKFKNCKEELGENCSLGGYLVYDAIEQGYFERSGKLMRSEAMSQSNGQTKKSSWVEREEIRRAPSFEETVSRCI</sequence>
<evidence type="ECO:0000313" key="17">
    <source>
        <dbReference type="EMBL" id="GFR13615.1"/>
    </source>
</evidence>
<dbReference type="GO" id="GO:0006887">
    <property type="term" value="P:exocytosis"/>
    <property type="evidence" value="ECO:0007669"/>
    <property type="project" value="UniProtKB-KW"/>
</dbReference>
<keyword evidence="8" id="KW-0677">Repeat</keyword>
<protein>
    <recommendedName>
        <fullName evidence="15">Alpha-latrotoxin</fullName>
    </recommendedName>
</protein>
<keyword evidence="11" id="KW-0472">Membrane</keyword>
<dbReference type="InterPro" id="IPR036770">
    <property type="entry name" value="Ankyrin_rpt-contain_sf"/>
</dbReference>
<gene>
    <name evidence="17" type="ORF">TNCT_445022</name>
</gene>
<keyword evidence="12" id="KW-1053">Target membrane</keyword>
<evidence type="ECO:0000256" key="1">
    <source>
        <dbReference type="ARBA" id="ARBA00004175"/>
    </source>
</evidence>
<dbReference type="OrthoDB" id="6485221at2759"/>
<dbReference type="Pfam" id="PF12796">
    <property type="entry name" value="Ank_2"/>
    <property type="match status" value="1"/>
</dbReference>
<dbReference type="GO" id="GO:0005576">
    <property type="term" value="C:extracellular region"/>
    <property type="evidence" value="ECO:0007669"/>
    <property type="project" value="UniProtKB-SubCell"/>
</dbReference>
<keyword evidence="6" id="KW-0800">Toxin</keyword>